<dbReference type="RefSeq" id="WP_112747930.1">
    <property type="nucleotide sequence ID" value="NZ_QMFY01000008.1"/>
</dbReference>
<dbReference type="Proteomes" id="UP000251889">
    <property type="component" value="Unassembled WGS sequence"/>
</dbReference>
<evidence type="ECO:0000313" key="2">
    <source>
        <dbReference type="Proteomes" id="UP000251889"/>
    </source>
</evidence>
<protein>
    <submittedName>
        <fullName evidence="1">Uncharacterized protein</fullName>
    </submittedName>
</protein>
<dbReference type="AlphaFoldDB" id="A0A364XZY4"/>
<dbReference type="EMBL" id="QMFY01000008">
    <property type="protein sequence ID" value="RAW00092.1"/>
    <property type="molecule type" value="Genomic_DNA"/>
</dbReference>
<accession>A0A364XZY4</accession>
<organism evidence="1 2">
    <name type="scientific">Pseudochryseolinea flava</name>
    <dbReference type="NCBI Taxonomy" id="2059302"/>
    <lineage>
        <taxon>Bacteria</taxon>
        <taxon>Pseudomonadati</taxon>
        <taxon>Bacteroidota</taxon>
        <taxon>Cytophagia</taxon>
        <taxon>Cytophagales</taxon>
        <taxon>Fulvivirgaceae</taxon>
        <taxon>Pseudochryseolinea</taxon>
    </lineage>
</organism>
<name>A0A364XZY4_9BACT</name>
<evidence type="ECO:0000313" key="1">
    <source>
        <dbReference type="EMBL" id="RAW00092.1"/>
    </source>
</evidence>
<dbReference type="OrthoDB" id="978748at2"/>
<sequence length="154" mass="18428">MESASIKEIRQELKEQESSRLQEICQRLARYKKENKELLSYLLFDFHDENGYVNKVKEEIENHFEDLPQGNVYYVKKSLRKILRIVNRRVKYSEVISTEIDVRIHFCELVKKHRVPLQKNVVLSNMYQQQVKKIHSLIAKLDEDLQGDFDTSML</sequence>
<reference evidence="1 2" key="1">
    <citation type="submission" date="2018-06" db="EMBL/GenBank/DDBJ databases">
        <title>Chryseolinea flavus sp. nov., a member of the phylum Bacteroidetes isolated from soil.</title>
        <authorList>
            <person name="Li Y."/>
            <person name="Wang J."/>
        </authorList>
    </citation>
    <scope>NUCLEOTIDE SEQUENCE [LARGE SCALE GENOMIC DNA]</scope>
    <source>
        <strain evidence="1 2">SDU1-6</strain>
    </source>
</reference>
<comment type="caution">
    <text evidence="1">The sequence shown here is derived from an EMBL/GenBank/DDBJ whole genome shotgun (WGS) entry which is preliminary data.</text>
</comment>
<keyword evidence="2" id="KW-1185">Reference proteome</keyword>
<gene>
    <name evidence="1" type="ORF">DQQ10_16210</name>
</gene>
<proteinExistence type="predicted"/>